<dbReference type="PROSITE" id="PS51406">
    <property type="entry name" value="FIBRINOGEN_C_2"/>
    <property type="match status" value="1"/>
</dbReference>
<gene>
    <name evidence="4" type="ORF">MCOR_16399</name>
</gene>
<organism evidence="4 5">
    <name type="scientific">Mytilus coruscus</name>
    <name type="common">Sea mussel</name>
    <dbReference type="NCBI Taxonomy" id="42192"/>
    <lineage>
        <taxon>Eukaryota</taxon>
        <taxon>Metazoa</taxon>
        <taxon>Spiralia</taxon>
        <taxon>Lophotrochozoa</taxon>
        <taxon>Mollusca</taxon>
        <taxon>Bivalvia</taxon>
        <taxon>Autobranchia</taxon>
        <taxon>Pteriomorphia</taxon>
        <taxon>Mytilida</taxon>
        <taxon>Mytiloidea</taxon>
        <taxon>Mytilidae</taxon>
        <taxon>Mytilinae</taxon>
        <taxon>Mytilus</taxon>
    </lineage>
</organism>
<dbReference type="InterPro" id="IPR036056">
    <property type="entry name" value="Fibrinogen-like_C"/>
</dbReference>
<evidence type="ECO:0000259" key="3">
    <source>
        <dbReference type="PROSITE" id="PS51406"/>
    </source>
</evidence>
<dbReference type="EMBL" id="CACVKT020002887">
    <property type="protein sequence ID" value="CAC5380443.1"/>
    <property type="molecule type" value="Genomic_DNA"/>
</dbReference>
<feature type="compositionally biased region" description="Polar residues" evidence="2">
    <location>
        <begin position="112"/>
        <end position="124"/>
    </location>
</feature>
<dbReference type="InterPro" id="IPR002181">
    <property type="entry name" value="Fibrinogen_a/b/g_C_dom"/>
</dbReference>
<feature type="domain" description="Fibrinogen C-terminal" evidence="3">
    <location>
        <begin position="51"/>
        <end position="189"/>
    </location>
</feature>
<evidence type="ECO:0000256" key="1">
    <source>
        <dbReference type="ARBA" id="ARBA00023157"/>
    </source>
</evidence>
<name>A0A6J8BA44_MYTCO</name>
<dbReference type="PROSITE" id="PS00514">
    <property type="entry name" value="FIBRINOGEN_C_1"/>
    <property type="match status" value="1"/>
</dbReference>
<proteinExistence type="predicted"/>
<accession>A0A6J8BA44</accession>
<dbReference type="Pfam" id="PF00147">
    <property type="entry name" value="Fibrinogen_C"/>
    <property type="match status" value="1"/>
</dbReference>
<feature type="region of interest" description="Disordered" evidence="2">
    <location>
        <begin position="112"/>
        <end position="134"/>
    </location>
</feature>
<dbReference type="Gene3D" id="3.90.215.10">
    <property type="entry name" value="Gamma Fibrinogen, chain A, domain 1"/>
    <property type="match status" value="1"/>
</dbReference>
<reference evidence="4 5" key="1">
    <citation type="submission" date="2020-06" db="EMBL/GenBank/DDBJ databases">
        <authorList>
            <person name="Li R."/>
            <person name="Bekaert M."/>
        </authorList>
    </citation>
    <scope>NUCLEOTIDE SEQUENCE [LARGE SCALE GENOMIC DNA]</scope>
    <source>
        <strain evidence="5">wild</strain>
    </source>
</reference>
<evidence type="ECO:0000256" key="2">
    <source>
        <dbReference type="SAM" id="MobiDB-lite"/>
    </source>
</evidence>
<protein>
    <recommendedName>
        <fullName evidence="3">Fibrinogen C-terminal domain-containing protein</fullName>
    </recommendedName>
</protein>
<dbReference type="InterPro" id="IPR020837">
    <property type="entry name" value="Fibrinogen_CS"/>
</dbReference>
<evidence type="ECO:0000313" key="4">
    <source>
        <dbReference type="EMBL" id="CAC5380443.1"/>
    </source>
</evidence>
<keyword evidence="1" id="KW-1015">Disulfide bond</keyword>
<feature type="compositionally biased region" description="Basic and acidic residues" evidence="2">
    <location>
        <begin position="125"/>
        <end position="134"/>
    </location>
</feature>
<dbReference type="Proteomes" id="UP000507470">
    <property type="component" value="Unassembled WGS sequence"/>
</dbReference>
<dbReference type="OrthoDB" id="6148883at2759"/>
<dbReference type="InterPro" id="IPR050373">
    <property type="entry name" value="Fibrinogen_C-term_domain"/>
</dbReference>
<sequence length="191" mass="21537">MQCAVLCSIEDQCLSSTFDTASKRCRMDSCIEPEIGSSSNEIFMRKTTGAGNENIYKILKGRSYFLRFELTRKNGQTAYAKYETFRINDESDNYRLTVGGYSGTAGDALESYGSTGNNNGQQFSTHDRDNDEASGKCAVNNRGAWWYKKCTYSNLNGDYNGEHPFPPRWYTLDGNAGMKHVTMKIRRSIEP</sequence>
<keyword evidence="5" id="KW-1185">Reference proteome</keyword>
<dbReference type="GO" id="GO:0005615">
    <property type="term" value="C:extracellular space"/>
    <property type="evidence" value="ECO:0007669"/>
    <property type="project" value="TreeGrafter"/>
</dbReference>
<dbReference type="SMART" id="SM00186">
    <property type="entry name" value="FBG"/>
    <property type="match status" value="1"/>
</dbReference>
<dbReference type="PANTHER" id="PTHR19143">
    <property type="entry name" value="FIBRINOGEN/TENASCIN/ANGIOPOEITIN"/>
    <property type="match status" value="1"/>
</dbReference>
<dbReference type="AlphaFoldDB" id="A0A6J8BA44"/>
<dbReference type="SUPFAM" id="SSF56496">
    <property type="entry name" value="Fibrinogen C-terminal domain-like"/>
    <property type="match status" value="1"/>
</dbReference>
<dbReference type="InterPro" id="IPR014716">
    <property type="entry name" value="Fibrinogen_a/b/g_C_1"/>
</dbReference>
<evidence type="ECO:0000313" key="5">
    <source>
        <dbReference type="Proteomes" id="UP000507470"/>
    </source>
</evidence>